<evidence type="ECO:0000256" key="5">
    <source>
        <dbReference type="ARBA" id="ARBA00023277"/>
    </source>
</evidence>
<dbReference type="InterPro" id="IPR007721">
    <property type="entry name" value="RbsD_FucU"/>
</dbReference>
<sequence>MIASMLQSGILNPHILQLIARIRHTNTVVIADWAFPYWPQIETVDISLTHGIPTVLDVLDLLTPVFKIGRIWQAEEFVSTNPQERVDRFAKSFGSIPLTREPHVDFKKRVPQAIGLIRTGDATPYGNIILESV</sequence>
<keyword evidence="5" id="KW-0119">Carbohydrate metabolism</keyword>
<dbReference type="PANTHER" id="PTHR37831:SF1">
    <property type="entry name" value="D-RIBOSE PYRANASE"/>
    <property type="match status" value="1"/>
</dbReference>
<organism evidence="6 7">
    <name type="scientific">Luteolibacter soli</name>
    <dbReference type="NCBI Taxonomy" id="3135280"/>
    <lineage>
        <taxon>Bacteria</taxon>
        <taxon>Pseudomonadati</taxon>
        <taxon>Verrucomicrobiota</taxon>
        <taxon>Verrucomicrobiia</taxon>
        <taxon>Verrucomicrobiales</taxon>
        <taxon>Verrucomicrobiaceae</taxon>
        <taxon>Luteolibacter</taxon>
    </lineage>
</organism>
<evidence type="ECO:0000313" key="6">
    <source>
        <dbReference type="EMBL" id="MEK7949507.1"/>
    </source>
</evidence>
<dbReference type="EC" id="5.4.99.62" evidence="2"/>
<dbReference type="InterPro" id="IPR023750">
    <property type="entry name" value="RbsD-like_sf"/>
</dbReference>
<comment type="caution">
    <text evidence="6">The sequence shown here is derived from an EMBL/GenBank/DDBJ whole genome shotgun (WGS) entry which is preliminary data.</text>
</comment>
<evidence type="ECO:0000256" key="1">
    <source>
        <dbReference type="ARBA" id="ARBA00000223"/>
    </source>
</evidence>
<keyword evidence="4" id="KW-0413">Isomerase</keyword>
<gene>
    <name evidence="6" type="ORF">WKV53_03315</name>
</gene>
<keyword evidence="3" id="KW-0963">Cytoplasm</keyword>
<protein>
    <recommendedName>
        <fullName evidence="2">D-ribose pyranase</fullName>
        <ecNumber evidence="2">5.4.99.62</ecNumber>
    </recommendedName>
</protein>
<dbReference type="Proteomes" id="UP001371305">
    <property type="component" value="Unassembled WGS sequence"/>
</dbReference>
<evidence type="ECO:0000256" key="4">
    <source>
        <dbReference type="ARBA" id="ARBA00023235"/>
    </source>
</evidence>
<evidence type="ECO:0000256" key="3">
    <source>
        <dbReference type="ARBA" id="ARBA00022490"/>
    </source>
</evidence>
<dbReference type="PANTHER" id="PTHR37831">
    <property type="entry name" value="D-RIBOSE PYRANASE"/>
    <property type="match status" value="1"/>
</dbReference>
<dbReference type="SUPFAM" id="SSF102546">
    <property type="entry name" value="RbsD-like"/>
    <property type="match status" value="1"/>
</dbReference>
<comment type="catalytic activity">
    <reaction evidence="1">
        <text>beta-D-ribopyranose = beta-D-ribofuranose</text>
        <dbReference type="Rhea" id="RHEA:25432"/>
        <dbReference type="ChEBI" id="CHEBI:27476"/>
        <dbReference type="ChEBI" id="CHEBI:47002"/>
        <dbReference type="EC" id="5.4.99.62"/>
    </reaction>
</comment>
<dbReference type="InterPro" id="IPR023064">
    <property type="entry name" value="D-ribose_pyranase"/>
</dbReference>
<evidence type="ECO:0000313" key="7">
    <source>
        <dbReference type="Proteomes" id="UP001371305"/>
    </source>
</evidence>
<reference evidence="6 7" key="1">
    <citation type="submission" date="2024-04" db="EMBL/GenBank/DDBJ databases">
        <title>Luteolibacter sp. isolated from soil.</title>
        <authorList>
            <person name="An J."/>
        </authorList>
    </citation>
    <scope>NUCLEOTIDE SEQUENCE [LARGE SCALE GENOMIC DNA]</scope>
    <source>
        <strain evidence="6 7">Y139</strain>
    </source>
</reference>
<dbReference type="RefSeq" id="WP_341402925.1">
    <property type="nucleotide sequence ID" value="NZ_JBBUKT010000001.1"/>
</dbReference>
<name>A0ABU9ARR8_9BACT</name>
<dbReference type="Gene3D" id="3.40.1650.10">
    <property type="entry name" value="RbsD-like domain"/>
    <property type="match status" value="1"/>
</dbReference>
<evidence type="ECO:0000256" key="2">
    <source>
        <dbReference type="ARBA" id="ARBA00012862"/>
    </source>
</evidence>
<dbReference type="EMBL" id="JBBUKT010000001">
    <property type="protein sequence ID" value="MEK7949507.1"/>
    <property type="molecule type" value="Genomic_DNA"/>
</dbReference>
<accession>A0ABU9ARR8</accession>
<dbReference type="Pfam" id="PF05025">
    <property type="entry name" value="RbsD_FucU"/>
    <property type="match status" value="1"/>
</dbReference>
<proteinExistence type="predicted"/>
<keyword evidence="7" id="KW-1185">Reference proteome</keyword>